<dbReference type="PATRIC" id="fig|641526.4.peg.1957"/>
<reference evidence="7 8" key="1">
    <citation type="journal article" date="2013" name="Genome Announc.">
        <title>Draft Genome Sequence of Winogradskyella psychrotolerans RS-3T, Isolated from the Marine Transect of Kongsfjorden, Ny-Alesund, Svalbard, Arctic Ocean.</title>
        <authorList>
            <person name="Kumar Pinnaka A."/>
            <person name="Ara S."/>
            <person name="Singh A."/>
            <person name="Shivaji S."/>
        </authorList>
    </citation>
    <scope>NUCLEOTIDE SEQUENCE [LARGE SCALE GENOMIC DNA]</scope>
    <source>
        <strain evidence="7 8">RS-3</strain>
    </source>
</reference>
<name>S7VV20_9FLAO</name>
<dbReference type="AlphaFoldDB" id="S7VV20"/>
<dbReference type="EC" id="3.1.6.1" evidence="7"/>
<gene>
    <name evidence="7" type="ORF">ADIWIN_1973</name>
</gene>
<dbReference type="STRING" id="641526.ADIWIN_1973"/>
<dbReference type="CDD" id="cd16151">
    <property type="entry name" value="sulfatase_like"/>
    <property type="match status" value="1"/>
</dbReference>
<dbReference type="Proteomes" id="UP000014962">
    <property type="component" value="Unassembled WGS sequence"/>
</dbReference>
<dbReference type="PROSITE" id="PS00523">
    <property type="entry name" value="SULFATASE_1"/>
    <property type="match status" value="1"/>
</dbReference>
<dbReference type="PANTHER" id="PTHR42693">
    <property type="entry name" value="ARYLSULFATASE FAMILY MEMBER"/>
    <property type="match status" value="1"/>
</dbReference>
<feature type="domain" description="Sulfatase N-terminal" evidence="6">
    <location>
        <begin position="41"/>
        <end position="360"/>
    </location>
</feature>
<dbReference type="InterPro" id="IPR024607">
    <property type="entry name" value="Sulfatase_CS"/>
</dbReference>
<evidence type="ECO:0000256" key="5">
    <source>
        <dbReference type="SAM" id="MobiDB-lite"/>
    </source>
</evidence>
<keyword evidence="8" id="KW-1185">Reference proteome</keyword>
<comment type="caution">
    <text evidence="7">The sequence shown here is derived from an EMBL/GenBank/DDBJ whole genome shotgun (WGS) entry which is preliminary data.</text>
</comment>
<evidence type="ECO:0000313" key="8">
    <source>
        <dbReference type="Proteomes" id="UP000014962"/>
    </source>
</evidence>
<keyword evidence="2" id="KW-0479">Metal-binding</keyword>
<evidence type="ECO:0000256" key="2">
    <source>
        <dbReference type="ARBA" id="ARBA00022723"/>
    </source>
</evidence>
<dbReference type="SUPFAM" id="SSF53649">
    <property type="entry name" value="Alkaline phosphatase-like"/>
    <property type="match status" value="1"/>
</dbReference>
<feature type="region of interest" description="Disordered" evidence="5">
    <location>
        <begin position="459"/>
        <end position="488"/>
    </location>
</feature>
<evidence type="ECO:0000313" key="7">
    <source>
        <dbReference type="EMBL" id="EPR73192.1"/>
    </source>
</evidence>
<protein>
    <submittedName>
        <fullName evidence="7">Arylsulfatase</fullName>
        <ecNumber evidence="7">3.1.6.1</ecNumber>
    </submittedName>
</protein>
<dbReference type="GO" id="GO:0046872">
    <property type="term" value="F:metal ion binding"/>
    <property type="evidence" value="ECO:0007669"/>
    <property type="project" value="UniProtKB-KW"/>
</dbReference>
<evidence type="ECO:0000256" key="3">
    <source>
        <dbReference type="ARBA" id="ARBA00022801"/>
    </source>
</evidence>
<dbReference type="eggNOG" id="COG3119">
    <property type="taxonomic scope" value="Bacteria"/>
</dbReference>
<dbReference type="InterPro" id="IPR000917">
    <property type="entry name" value="Sulfatase_N"/>
</dbReference>
<sequence>MELILPKKIINLIVMKNIKNVIGITFLFFSVSMISQEVKKPNIILIMADDVSWNCFGTYGAEDYETPNIDALASKGIKFNHCYSTPICTPSRVKIMTGQYNFRNYTHFGYLNPKDKTFGHLMKDAGYKTAIAGKWQLNGLYHNAEGSLDANRPQKAGFDESYLWQVTTQKKALNGGERFWSPPLERNGKLISTEENMGKYGPDIMSDFVCDFIEENKDEPFFVYYPTVLVHSPFVPTPETIGDQPKGQSANRAPRDRKLKKDNYVAMVNYLDKIVGKIVKKVEDEGLLENTIILFTSDNGTESITSRWNGQNIKGAKGETVDMGTHVPFIAYWKGHTPKGMESEDLIDFTDFYTTFADIASLNLTDKDPIDGRSFLPQLQGETGKPREWVFWHYQPYWGKAGKYKGAQFVRNQEYKLYRNGGMYHIPSDIHETKNLLLEELNTSLIFTKTILQNVLEQAPPAPSVDEDRESKERPVYPSWKNMVNPND</sequence>
<dbReference type="InterPro" id="IPR017850">
    <property type="entry name" value="Alkaline_phosphatase_core_sf"/>
</dbReference>
<proteinExistence type="inferred from homology"/>
<keyword evidence="3 7" id="KW-0378">Hydrolase</keyword>
<comment type="similarity">
    <text evidence="1">Belongs to the sulfatase family.</text>
</comment>
<dbReference type="Gene3D" id="3.40.720.10">
    <property type="entry name" value="Alkaline Phosphatase, subunit A"/>
    <property type="match status" value="1"/>
</dbReference>
<dbReference type="GO" id="GO:0004065">
    <property type="term" value="F:arylsulfatase activity"/>
    <property type="evidence" value="ECO:0007669"/>
    <property type="project" value="UniProtKB-EC"/>
</dbReference>
<dbReference type="InterPro" id="IPR050738">
    <property type="entry name" value="Sulfatase"/>
</dbReference>
<dbReference type="PANTHER" id="PTHR42693:SF53">
    <property type="entry name" value="ENDO-4-O-SULFATASE"/>
    <property type="match status" value="1"/>
</dbReference>
<evidence type="ECO:0000259" key="6">
    <source>
        <dbReference type="Pfam" id="PF00884"/>
    </source>
</evidence>
<evidence type="ECO:0000256" key="4">
    <source>
        <dbReference type="ARBA" id="ARBA00022837"/>
    </source>
</evidence>
<accession>S7VV20</accession>
<evidence type="ECO:0000256" key="1">
    <source>
        <dbReference type="ARBA" id="ARBA00008779"/>
    </source>
</evidence>
<organism evidence="7 8">
    <name type="scientific">Winogradskyella psychrotolerans RS-3</name>
    <dbReference type="NCBI Taxonomy" id="641526"/>
    <lineage>
        <taxon>Bacteria</taxon>
        <taxon>Pseudomonadati</taxon>
        <taxon>Bacteroidota</taxon>
        <taxon>Flavobacteriia</taxon>
        <taxon>Flavobacteriales</taxon>
        <taxon>Flavobacteriaceae</taxon>
        <taxon>Winogradskyella</taxon>
    </lineage>
</organism>
<dbReference type="EMBL" id="ATMR01000095">
    <property type="protein sequence ID" value="EPR73192.1"/>
    <property type="molecule type" value="Genomic_DNA"/>
</dbReference>
<keyword evidence="4" id="KW-0106">Calcium</keyword>
<dbReference type="Pfam" id="PF00884">
    <property type="entry name" value="Sulfatase"/>
    <property type="match status" value="1"/>
</dbReference>